<dbReference type="InterPro" id="IPR057058">
    <property type="entry name" value="LTI65_LTI78_NYQTKV"/>
</dbReference>
<evidence type="ECO:0008006" key="8">
    <source>
        <dbReference type="Google" id="ProtNLM"/>
    </source>
</evidence>
<keyword evidence="1" id="KW-0677">Repeat</keyword>
<feature type="domain" description="LTI65/LTI78 N-terminal" evidence="5">
    <location>
        <begin position="37"/>
        <end position="84"/>
    </location>
</feature>
<feature type="compositionally biased region" description="Polar residues" evidence="3">
    <location>
        <begin position="207"/>
        <end position="220"/>
    </location>
</feature>
<dbReference type="Gene3D" id="1.25.40.10">
    <property type="entry name" value="Tetratricopeptide repeat domain"/>
    <property type="match status" value="1"/>
</dbReference>
<evidence type="ECO:0000259" key="5">
    <source>
        <dbReference type="Pfam" id="PF23403"/>
    </source>
</evidence>
<feature type="compositionally biased region" description="Basic and acidic residues" evidence="3">
    <location>
        <begin position="191"/>
        <end position="206"/>
    </location>
</feature>
<feature type="region of interest" description="Disordered" evidence="3">
    <location>
        <begin position="324"/>
        <end position="523"/>
    </location>
</feature>
<dbReference type="Gramene" id="OIW06618">
    <property type="protein sequence ID" value="OIW06618"/>
    <property type="gene ID" value="TanjilG_04012"/>
</dbReference>
<dbReference type="GO" id="GO:0006950">
    <property type="term" value="P:response to stress"/>
    <property type="evidence" value="ECO:0007669"/>
    <property type="project" value="TreeGrafter"/>
</dbReference>
<feature type="domain" description="LTI65/LTI78 NYQTKV repeat" evidence="4">
    <location>
        <begin position="271"/>
        <end position="317"/>
    </location>
</feature>
<dbReference type="Pfam" id="PF13041">
    <property type="entry name" value="PPR_2"/>
    <property type="match status" value="1"/>
</dbReference>
<feature type="compositionally biased region" description="Polar residues" evidence="3">
    <location>
        <begin position="1"/>
        <end position="14"/>
    </location>
</feature>
<feature type="compositionally biased region" description="Polar residues" evidence="3">
    <location>
        <begin position="287"/>
        <end position="297"/>
    </location>
</feature>
<gene>
    <name evidence="6" type="ORF">TanjilG_04012</name>
</gene>
<evidence type="ECO:0000256" key="1">
    <source>
        <dbReference type="ARBA" id="ARBA00022737"/>
    </source>
</evidence>
<dbReference type="Proteomes" id="UP000188354">
    <property type="component" value="Chromosome LG08"/>
</dbReference>
<dbReference type="NCBIfam" id="TIGR00756">
    <property type="entry name" value="PPR"/>
    <property type="match status" value="2"/>
</dbReference>
<dbReference type="InterPro" id="IPR011990">
    <property type="entry name" value="TPR-like_helical_dom_sf"/>
</dbReference>
<accession>A0A4P1RBF8</accession>
<dbReference type="InterPro" id="IPR056605">
    <property type="entry name" value="LTI65_LTI78_N"/>
</dbReference>
<feature type="compositionally biased region" description="Polar residues" evidence="3">
    <location>
        <begin position="135"/>
        <end position="145"/>
    </location>
</feature>
<dbReference type="GO" id="GO:0009737">
    <property type="term" value="P:response to abscisic acid"/>
    <property type="evidence" value="ECO:0007669"/>
    <property type="project" value="InterPro"/>
</dbReference>
<dbReference type="InterPro" id="IPR002885">
    <property type="entry name" value="PPR_rpt"/>
</dbReference>
<protein>
    <recommendedName>
        <fullName evidence="8">Pentacotripeptide-repeat region of PRORP domain-containing protein</fullName>
    </recommendedName>
</protein>
<dbReference type="Pfam" id="PF01535">
    <property type="entry name" value="PPR"/>
    <property type="match status" value="1"/>
</dbReference>
<feature type="compositionally biased region" description="Polar residues" evidence="3">
    <location>
        <begin position="362"/>
        <end position="374"/>
    </location>
</feature>
<dbReference type="InterPro" id="IPR037491">
    <property type="entry name" value="LTI78/LTI65"/>
</dbReference>
<keyword evidence="7" id="KW-1185">Reference proteome</keyword>
<dbReference type="Pfam" id="PF23403">
    <property type="entry name" value="LTI65_LTI78_N"/>
    <property type="match status" value="1"/>
</dbReference>
<feature type="domain" description="LTI65/LTI78 NYQTKV repeat" evidence="4">
    <location>
        <begin position="167"/>
        <end position="201"/>
    </location>
</feature>
<feature type="compositionally biased region" description="Polar residues" evidence="3">
    <location>
        <begin position="168"/>
        <end position="177"/>
    </location>
</feature>
<feature type="compositionally biased region" description="Basic and acidic residues" evidence="3">
    <location>
        <begin position="271"/>
        <end position="285"/>
    </location>
</feature>
<dbReference type="Pfam" id="PF23402">
    <property type="entry name" value="LTI65_LTI78_NYQTKV"/>
    <property type="match status" value="2"/>
</dbReference>
<feature type="region of interest" description="Disordered" evidence="3">
    <location>
        <begin position="1"/>
        <end position="36"/>
    </location>
</feature>
<evidence type="ECO:0000256" key="2">
    <source>
        <dbReference type="PROSITE-ProRule" id="PRU00708"/>
    </source>
</evidence>
<proteinExistence type="predicted"/>
<dbReference type="PANTHER" id="PTHR33836:SF8">
    <property type="entry name" value="LOW-TEMPERATURE-INDUCED 65 KDA PROTEIN"/>
    <property type="match status" value="1"/>
</dbReference>
<dbReference type="PROSITE" id="PS51375">
    <property type="entry name" value="PPR"/>
    <property type="match status" value="1"/>
</dbReference>
<organism evidence="6 7">
    <name type="scientific">Lupinus angustifolius</name>
    <name type="common">Narrow-leaved blue lupine</name>
    <dbReference type="NCBI Taxonomy" id="3871"/>
    <lineage>
        <taxon>Eukaryota</taxon>
        <taxon>Viridiplantae</taxon>
        <taxon>Streptophyta</taxon>
        <taxon>Embryophyta</taxon>
        <taxon>Tracheophyta</taxon>
        <taxon>Spermatophyta</taxon>
        <taxon>Magnoliopsida</taxon>
        <taxon>eudicotyledons</taxon>
        <taxon>Gunneridae</taxon>
        <taxon>Pentapetalae</taxon>
        <taxon>rosids</taxon>
        <taxon>fabids</taxon>
        <taxon>Fabales</taxon>
        <taxon>Fabaceae</taxon>
        <taxon>Papilionoideae</taxon>
        <taxon>50 kb inversion clade</taxon>
        <taxon>genistoids sensu lato</taxon>
        <taxon>core genistoids</taxon>
        <taxon>Genisteae</taxon>
        <taxon>Lupinus</taxon>
    </lineage>
</organism>
<evidence type="ECO:0000259" key="4">
    <source>
        <dbReference type="Pfam" id="PF23402"/>
    </source>
</evidence>
<feature type="compositionally biased region" description="Basic and acidic residues" evidence="3">
    <location>
        <begin position="66"/>
        <end position="90"/>
    </location>
</feature>
<evidence type="ECO:0000256" key="3">
    <source>
        <dbReference type="SAM" id="MobiDB-lite"/>
    </source>
</evidence>
<evidence type="ECO:0000313" key="7">
    <source>
        <dbReference type="Proteomes" id="UP000188354"/>
    </source>
</evidence>
<dbReference type="EMBL" id="CM007368">
    <property type="protein sequence ID" value="OIW06618.1"/>
    <property type="molecule type" value="Genomic_DNA"/>
</dbReference>
<feature type="region of interest" description="Disordered" evidence="3">
    <location>
        <begin position="134"/>
        <end position="307"/>
    </location>
</feature>
<dbReference type="PANTHER" id="PTHR33836">
    <property type="entry name" value="LOW-TEMPERATURE-INDUCED 65 KDA PROTEIN-RELATED"/>
    <property type="match status" value="1"/>
</dbReference>
<feature type="region of interest" description="Disordered" evidence="3">
    <location>
        <begin position="51"/>
        <end position="106"/>
    </location>
</feature>
<feature type="compositionally biased region" description="Polar residues" evidence="3">
    <location>
        <begin position="242"/>
        <end position="253"/>
    </location>
</feature>
<name>A0A4P1RBF8_LUPAN</name>
<evidence type="ECO:0000313" key="6">
    <source>
        <dbReference type="EMBL" id="OIW06618.1"/>
    </source>
</evidence>
<reference evidence="6 7" key="1">
    <citation type="journal article" date="2017" name="Plant Biotechnol. J.">
        <title>A comprehensive draft genome sequence for lupin (Lupinus angustifolius), an emerging health food: insights into plant-microbe interactions and legume evolution.</title>
        <authorList>
            <person name="Hane J.K."/>
            <person name="Ming Y."/>
            <person name="Kamphuis L.G."/>
            <person name="Nelson M.N."/>
            <person name="Garg G."/>
            <person name="Atkins C.A."/>
            <person name="Bayer P.E."/>
            <person name="Bravo A."/>
            <person name="Bringans S."/>
            <person name="Cannon S."/>
            <person name="Edwards D."/>
            <person name="Foley R."/>
            <person name="Gao L.L."/>
            <person name="Harrison M.J."/>
            <person name="Huang W."/>
            <person name="Hurgobin B."/>
            <person name="Li S."/>
            <person name="Liu C.W."/>
            <person name="McGrath A."/>
            <person name="Morahan G."/>
            <person name="Murray J."/>
            <person name="Weller J."/>
            <person name="Jian J."/>
            <person name="Singh K.B."/>
        </authorList>
    </citation>
    <scope>NUCLEOTIDE SEQUENCE</scope>
    <source>
        <strain evidence="7">cv. Tanjil</strain>
        <tissue evidence="6">Whole plant</tissue>
    </source>
</reference>
<sequence length="741" mass="82723">MDSNASIVQNQVQGNDEHHPNNVDPQQVVHVEEKQPQEVKSVFNKVKAKAKKIKDSIKKHGQNVLDHGHGHDSEDHSEDQQVHEIHETEAVRSAAPASEKVENLEKSEVNFEGTKVEVEETDQKPRVVDVFPTTEIEQNITTDQGKTFVGEEKSEQPNAYLEEDPLKYNQTKPTDLNETGAAEIDIAPVEKSFERLNVQDEKENVTETKSPSAGTGSLNQFVPEPQVQEEEPHQEPQVVDVNPTTGINQNITTDQDKTFVYEENSDQPNEYFKEDSHGSGSRDESYTPPQSHQTKVTDLTGPADTEEIGITTVEKFFVQDELKHRPEPNVFPNVTETQSVPEISSPTKTENPSAEIHDQFVQDFSTAAKTQDPSDGSHDQFDPETISTGTNRDHEISEATEQTFNSNNTTIKVEEQPSYESVEKPSNVSKTDKTHESDYGSNKSGSTAEYGENIDQSLTEKLGPDYGKVAEVGTGTGAETEDEVKEEKKGVSSVKDSLADYEENDEKPEKVSEESSVQSPGKGYVDKLKGVVGSWFATKGEDQSTQGDEVLPKNEKSGVEVEQVNKAEDELHKRPSGIVVREVLFGVLKSINGENKTRCAKLVYKFFTWCGQQESYQHTVNGYHLVMSIYAECEEFKALWRLVHEMITGYVVAGEIEKAREMFHDMISREQVPNVFTYNSIIRGLCMAGKFDEACSMFKDMETRGCSPNFVHYNSLVRSLQNAGKVVDAHEVIRPNILISA</sequence>
<dbReference type="AlphaFoldDB" id="A0A4P1RBF8"/>
<feature type="repeat" description="PPR" evidence="2">
    <location>
        <begin position="674"/>
        <end position="708"/>
    </location>
</feature>
<feature type="compositionally biased region" description="Polar residues" evidence="3">
    <location>
        <begin position="399"/>
        <end position="411"/>
    </location>
</feature>
<feature type="compositionally biased region" description="Polar residues" evidence="3">
    <location>
        <begin position="332"/>
        <end position="352"/>
    </location>
</feature>